<dbReference type="KEGG" id="grc:GI584_16640"/>
<sequence length="284" mass="32294">MKFSVFTVMTPDVTPAQVITYLKETGYDGVEWRFKETPNDIKQETPSFWRNNLCTISPDVTERELTDLLAWTKDYGLENTSVTPYLTAGDIAATERVLQVAQKLRASSIRVGVPKYNRSQNYHDLYQEGIRYLSEVEQMCKHYQVKGLVETHHNTITPSAALAYKLVHQFDPDYIGVLYDPGNMVKEGYENHRMGMELLGPYLAHVHVKNASWEIIGQQADGSTQWEANWCLLEKGVVDWQQVFSDLKAVGYDGYIGMEDFSGVLSTKASLQHNIDRIKAIITS</sequence>
<dbReference type="InterPro" id="IPR013022">
    <property type="entry name" value="Xyl_isomerase-like_TIM-brl"/>
</dbReference>
<dbReference type="PANTHER" id="PTHR12110:SF41">
    <property type="entry name" value="INOSOSE DEHYDRATASE"/>
    <property type="match status" value="1"/>
</dbReference>
<gene>
    <name evidence="2" type="ORF">GI584_16640</name>
</gene>
<dbReference type="Gene3D" id="3.20.20.150">
    <property type="entry name" value="Divalent-metal-dependent TIM barrel enzymes"/>
    <property type="match status" value="1"/>
</dbReference>
<dbReference type="SUPFAM" id="SSF51658">
    <property type="entry name" value="Xylose isomerase-like"/>
    <property type="match status" value="1"/>
</dbReference>
<protein>
    <submittedName>
        <fullName evidence="2">TIM barrel protein</fullName>
    </submittedName>
</protein>
<dbReference type="InterPro" id="IPR036237">
    <property type="entry name" value="Xyl_isomerase-like_sf"/>
</dbReference>
<dbReference type="InterPro" id="IPR050312">
    <property type="entry name" value="IolE/XylAMocC-like"/>
</dbReference>
<dbReference type="EMBL" id="CP045915">
    <property type="protein sequence ID" value="QGH35575.1"/>
    <property type="molecule type" value="Genomic_DNA"/>
</dbReference>
<evidence type="ECO:0000259" key="1">
    <source>
        <dbReference type="Pfam" id="PF01261"/>
    </source>
</evidence>
<proteinExistence type="predicted"/>
<feature type="domain" description="Xylose isomerase-like TIM barrel" evidence="1">
    <location>
        <begin position="21"/>
        <end position="279"/>
    </location>
</feature>
<accession>A0A5Q2TLN8</accession>
<keyword evidence="3" id="KW-1185">Reference proteome</keyword>
<dbReference type="AlphaFoldDB" id="A0A5Q2TLN8"/>
<name>A0A5Q2TLN8_9BACI</name>
<dbReference type="Proteomes" id="UP000339690">
    <property type="component" value="Chromosome"/>
</dbReference>
<evidence type="ECO:0000313" key="3">
    <source>
        <dbReference type="Proteomes" id="UP000339690"/>
    </source>
</evidence>
<reference evidence="2 3" key="1">
    <citation type="submission" date="2019-11" db="EMBL/GenBank/DDBJ databases">
        <title>Gracilibacillus salitolerans sp. nov., a moderate halophile isolated from a saline soil in northwest China.</title>
        <authorList>
            <person name="Gan L."/>
        </authorList>
    </citation>
    <scope>NUCLEOTIDE SEQUENCE [LARGE SCALE GENOMIC DNA]</scope>
    <source>
        <strain evidence="2 3">SCU50</strain>
    </source>
</reference>
<evidence type="ECO:0000313" key="2">
    <source>
        <dbReference type="EMBL" id="QGH35575.1"/>
    </source>
</evidence>
<dbReference type="RefSeq" id="WP_100359669.1">
    <property type="nucleotide sequence ID" value="NZ_CP045915.1"/>
</dbReference>
<dbReference type="Pfam" id="PF01261">
    <property type="entry name" value="AP_endonuc_2"/>
    <property type="match status" value="1"/>
</dbReference>
<organism evidence="2 3">
    <name type="scientific">Gracilibacillus salitolerans</name>
    <dbReference type="NCBI Taxonomy" id="2663022"/>
    <lineage>
        <taxon>Bacteria</taxon>
        <taxon>Bacillati</taxon>
        <taxon>Bacillota</taxon>
        <taxon>Bacilli</taxon>
        <taxon>Bacillales</taxon>
        <taxon>Bacillaceae</taxon>
        <taxon>Gracilibacillus</taxon>
    </lineage>
</organism>
<dbReference type="PANTHER" id="PTHR12110">
    <property type="entry name" value="HYDROXYPYRUVATE ISOMERASE"/>
    <property type="match status" value="1"/>
</dbReference>